<feature type="chain" id="PRO_5037673760" evidence="2">
    <location>
        <begin position="22"/>
        <end position="259"/>
    </location>
</feature>
<dbReference type="Proteomes" id="UP000705230">
    <property type="component" value="Unassembled WGS sequence"/>
</dbReference>
<dbReference type="AlphaFoldDB" id="A0A937J9Y1"/>
<evidence type="ECO:0000313" key="4">
    <source>
        <dbReference type="Proteomes" id="UP000705230"/>
    </source>
</evidence>
<feature type="coiled-coil region" evidence="1">
    <location>
        <begin position="82"/>
        <end position="109"/>
    </location>
</feature>
<protein>
    <submittedName>
        <fullName evidence="3">DUF3450 domain-containing protein</fullName>
    </submittedName>
</protein>
<gene>
    <name evidence="3" type="ORF">ISR29_00260</name>
</gene>
<proteinExistence type="predicted"/>
<comment type="caution">
    <text evidence="3">The sequence shown here is derived from an EMBL/GenBank/DDBJ whole genome shotgun (WGS) entry which is preliminary data.</text>
</comment>
<dbReference type="InterPro" id="IPR016866">
    <property type="entry name" value="UCP028069"/>
</dbReference>
<evidence type="ECO:0000313" key="3">
    <source>
        <dbReference type="EMBL" id="MBL6902620.1"/>
    </source>
</evidence>
<organism evidence="3 4">
    <name type="scientific">SAR86 cluster bacterium</name>
    <dbReference type="NCBI Taxonomy" id="2030880"/>
    <lineage>
        <taxon>Bacteria</taxon>
        <taxon>Pseudomonadati</taxon>
        <taxon>Pseudomonadota</taxon>
        <taxon>Gammaproteobacteria</taxon>
        <taxon>SAR86 cluster</taxon>
    </lineage>
</organism>
<dbReference type="EMBL" id="JADHSG010000001">
    <property type="protein sequence ID" value="MBL6902620.1"/>
    <property type="molecule type" value="Genomic_DNA"/>
</dbReference>
<keyword evidence="1" id="KW-0175">Coiled coil</keyword>
<evidence type="ECO:0000256" key="2">
    <source>
        <dbReference type="SAM" id="SignalP"/>
    </source>
</evidence>
<name>A0A937J9Y1_9GAMM</name>
<keyword evidence="2" id="KW-0732">Signal</keyword>
<dbReference type="Pfam" id="PF11932">
    <property type="entry name" value="DUF3450"/>
    <property type="match status" value="1"/>
</dbReference>
<dbReference type="PIRSF" id="PIRSF028069">
    <property type="entry name" value="UCP028069"/>
    <property type="match status" value="1"/>
</dbReference>
<accession>A0A937J9Y1</accession>
<reference evidence="3" key="1">
    <citation type="submission" date="2020-10" db="EMBL/GenBank/DDBJ databases">
        <title>Microbiome of the Black Sea water column analyzed by genome centric metagenomics.</title>
        <authorList>
            <person name="Cabello-Yeves P.J."/>
            <person name="Callieri C."/>
            <person name="Picazo A."/>
            <person name="Mehrshad M."/>
            <person name="Haro-Moreno J.M."/>
            <person name="Roda-Garcia J."/>
            <person name="Dzembekova N."/>
            <person name="Slabakova V."/>
            <person name="Slabakova N."/>
            <person name="Moncheva S."/>
            <person name="Rodriguez-Valera F."/>
        </authorList>
    </citation>
    <scope>NUCLEOTIDE SEQUENCE</scope>
    <source>
        <strain evidence="3">BS30m-G43</strain>
    </source>
</reference>
<feature type="signal peptide" evidence="2">
    <location>
        <begin position="1"/>
        <end position="21"/>
    </location>
</feature>
<sequence>MKFNTKNTSLLLAAFTLPLFAQESSQIDNSDKLKDSVAITTSSLEEASRNQQQINKIDKDTRDLEFEYIDTFKEYENLKLYNDQLQKIINSQLEEIDSILKQIADLDNTNINIIPLMLKMTDSLERFIELDIPFLQDERLERLASIKEVMDRGDISTSEKFRKVAEAYQIENEYGRTIEAYRGSVNFENKDFNADFLRVGRVALMFVTTNGDTAGYWNTSSNSWVKSTGAIKRSTEEGLKIALKQSPPTLINIPITSYE</sequence>
<evidence type="ECO:0000256" key="1">
    <source>
        <dbReference type="SAM" id="Coils"/>
    </source>
</evidence>